<proteinExistence type="inferred from homology"/>
<dbReference type="Pfam" id="PF10250">
    <property type="entry name" value="O-FucT"/>
    <property type="match status" value="1"/>
</dbReference>
<gene>
    <name evidence="7" type="ORF">CASFOL_012072</name>
</gene>
<evidence type="ECO:0000256" key="4">
    <source>
        <dbReference type="ARBA" id="ARBA00023253"/>
    </source>
</evidence>
<keyword evidence="4" id="KW-0294">Fucose metabolism</keyword>
<sequence length="407" mass="45713">MAVDLRQVMAAFLTFSMFVMLGNMIKKDHIDPLFEPLPELTTVQYGELKVSKPTKLKLTEIKYGPWLEQDEAVRPCSNKPTLKGKEQFDGYIFFSLTHGPEYHASQIANAVVVARQLGATLALPDIRGDKEGDKMKFGEVYNVDKFLASLDGVVRVDINPPADLLDARLPIVRVPNRASEEYINSKLKPIFQSRRNIRIVTYFNSSAMIKGQVSHQSNAYQCLALFESLKLQPGLQELADSMLGTLRSLSTKMHGRFVAVDLRIKTCQGKKCSSAQEIGDFLKRIGFDTSTTIYVTQTGWHNSLNALRDIFPNSFVKDAIVPADEKVKFMDLKSRGYDRYIDFYMCTQGDVFVPAFQNKFYGSVVGKRIGLGKTQIFLPAKKTSELASGYISPYIAKKSHFAYSCLC</sequence>
<comment type="similarity">
    <text evidence="1">Belongs to the glycosyltransferase GT106 family.</text>
</comment>
<evidence type="ECO:0000256" key="6">
    <source>
        <dbReference type="ARBA" id="ARBA00030350"/>
    </source>
</evidence>
<dbReference type="InterPro" id="IPR024709">
    <property type="entry name" value="FucosylTrfase_pln"/>
</dbReference>
<dbReference type="PANTHER" id="PTHR31288">
    <property type="entry name" value="O-FUCOSYLTRANSFERASE FAMILY PROTEIN"/>
    <property type="match status" value="1"/>
</dbReference>
<organism evidence="7 8">
    <name type="scientific">Castilleja foliolosa</name>
    <dbReference type="NCBI Taxonomy" id="1961234"/>
    <lineage>
        <taxon>Eukaryota</taxon>
        <taxon>Viridiplantae</taxon>
        <taxon>Streptophyta</taxon>
        <taxon>Embryophyta</taxon>
        <taxon>Tracheophyta</taxon>
        <taxon>Spermatophyta</taxon>
        <taxon>Magnoliopsida</taxon>
        <taxon>eudicotyledons</taxon>
        <taxon>Gunneridae</taxon>
        <taxon>Pentapetalae</taxon>
        <taxon>asterids</taxon>
        <taxon>lamiids</taxon>
        <taxon>Lamiales</taxon>
        <taxon>Orobanchaceae</taxon>
        <taxon>Pedicularideae</taxon>
        <taxon>Castillejinae</taxon>
        <taxon>Castilleja</taxon>
    </lineage>
</organism>
<keyword evidence="3" id="KW-0808">Transferase</keyword>
<protein>
    <recommendedName>
        <fullName evidence="6">O-fucosyltransferase family protein</fullName>
    </recommendedName>
</protein>
<dbReference type="GO" id="GO:0006004">
    <property type="term" value="P:fucose metabolic process"/>
    <property type="evidence" value="ECO:0007669"/>
    <property type="project" value="UniProtKB-KW"/>
</dbReference>
<name>A0ABD3DTF4_9LAMI</name>
<dbReference type="GO" id="GO:0016757">
    <property type="term" value="F:glycosyltransferase activity"/>
    <property type="evidence" value="ECO:0007669"/>
    <property type="project" value="UniProtKB-KW"/>
</dbReference>
<reference evidence="8" key="1">
    <citation type="journal article" date="2024" name="IScience">
        <title>Strigolactones Initiate the Formation of Haustorium-like Structures in Castilleja.</title>
        <authorList>
            <person name="Buerger M."/>
            <person name="Peterson D."/>
            <person name="Chory J."/>
        </authorList>
    </citation>
    <scope>NUCLEOTIDE SEQUENCE [LARGE SCALE GENOMIC DNA]</scope>
</reference>
<evidence type="ECO:0000313" key="7">
    <source>
        <dbReference type="EMBL" id="KAL3644140.1"/>
    </source>
</evidence>
<dbReference type="PANTHER" id="PTHR31288:SF5">
    <property type="entry name" value="PROTEIN MANNAN SYNTHESIS-RELATED 1"/>
    <property type="match status" value="1"/>
</dbReference>
<keyword evidence="5" id="KW-0119">Carbohydrate metabolism</keyword>
<evidence type="ECO:0000256" key="3">
    <source>
        <dbReference type="ARBA" id="ARBA00022679"/>
    </source>
</evidence>
<dbReference type="Proteomes" id="UP001632038">
    <property type="component" value="Unassembled WGS sequence"/>
</dbReference>
<keyword evidence="8" id="KW-1185">Reference proteome</keyword>
<comment type="caution">
    <text evidence="7">The sequence shown here is derived from an EMBL/GenBank/DDBJ whole genome shotgun (WGS) entry which is preliminary data.</text>
</comment>
<keyword evidence="2" id="KW-0328">Glycosyltransferase</keyword>
<evidence type="ECO:0000256" key="5">
    <source>
        <dbReference type="ARBA" id="ARBA00023277"/>
    </source>
</evidence>
<evidence type="ECO:0000256" key="1">
    <source>
        <dbReference type="ARBA" id="ARBA00007737"/>
    </source>
</evidence>
<dbReference type="InterPro" id="IPR019378">
    <property type="entry name" value="GDP-Fuc_O-FucTrfase"/>
</dbReference>
<evidence type="ECO:0000313" key="8">
    <source>
        <dbReference type="Proteomes" id="UP001632038"/>
    </source>
</evidence>
<dbReference type="EMBL" id="JAVIJP010000015">
    <property type="protein sequence ID" value="KAL3644140.1"/>
    <property type="molecule type" value="Genomic_DNA"/>
</dbReference>
<accession>A0ABD3DTF4</accession>
<dbReference type="AlphaFoldDB" id="A0ABD3DTF4"/>
<evidence type="ECO:0000256" key="2">
    <source>
        <dbReference type="ARBA" id="ARBA00022676"/>
    </source>
</evidence>